<sequence length="317" mass="33593">MATLPSSLTNTPAEMVRGIMIFVAGGMIIPTMDALSKLLITEHGLSAGEVGAVRLFLQGALILPLLLHWEGTAALRIPHLGLNLLRGACLGFGSLAFFAALRFLPLADAIAIFMIEPMIVTLLSGLFLGEKVGWRRIVAVLVGFAGALIIIQPSYAVFGLPALLPALTAFIVGIYFILSRHVARGASAFAMQFYAALGGFVVIVAAMIVCRPLGFDDLAFSWPASTLAWVLLLATGVIGTFAHLLFNRAYQLAPASVLAPFGYTEIVSAVALGLLVFGDLPDAPKWAGMAIVVGSGIFIYLREHRIARTTAKPPVTH</sequence>
<evidence type="ECO:0000256" key="2">
    <source>
        <dbReference type="ARBA" id="ARBA00009853"/>
    </source>
</evidence>
<dbReference type="AlphaFoldDB" id="A0A1G5PAL0"/>
<feature type="transmembrane region" description="Helical" evidence="6">
    <location>
        <begin position="81"/>
        <end position="104"/>
    </location>
</feature>
<dbReference type="PANTHER" id="PTHR22911">
    <property type="entry name" value="ACYL-MALONYL CONDENSING ENZYME-RELATED"/>
    <property type="match status" value="1"/>
</dbReference>
<keyword evidence="9" id="KW-1185">Reference proteome</keyword>
<dbReference type="Pfam" id="PF00892">
    <property type="entry name" value="EamA"/>
    <property type="match status" value="2"/>
</dbReference>
<proteinExistence type="inferred from homology"/>
<keyword evidence="5 6" id="KW-0472">Membrane</keyword>
<evidence type="ECO:0000256" key="1">
    <source>
        <dbReference type="ARBA" id="ARBA00004141"/>
    </source>
</evidence>
<protein>
    <submittedName>
        <fullName evidence="8">EamA-like transporter family protein</fullName>
    </submittedName>
</protein>
<evidence type="ECO:0000313" key="9">
    <source>
        <dbReference type="Proteomes" id="UP000199347"/>
    </source>
</evidence>
<feature type="domain" description="EamA" evidence="7">
    <location>
        <begin position="163"/>
        <end position="300"/>
    </location>
</feature>
<feature type="domain" description="EamA" evidence="7">
    <location>
        <begin position="17"/>
        <end position="151"/>
    </location>
</feature>
<feature type="transmembrane region" description="Helical" evidence="6">
    <location>
        <begin position="52"/>
        <end position="69"/>
    </location>
</feature>
<comment type="subcellular location">
    <subcellularLocation>
        <location evidence="1">Membrane</location>
        <topology evidence="1">Multi-pass membrane protein</topology>
    </subcellularLocation>
</comment>
<gene>
    <name evidence="8" type="ORF">SAMN03080610_03692</name>
</gene>
<dbReference type="EMBL" id="FMVW01000016">
    <property type="protein sequence ID" value="SCZ46582.1"/>
    <property type="molecule type" value="Genomic_DNA"/>
</dbReference>
<accession>A0A1G5PAL0</accession>
<name>A0A1G5PAL0_AFIMA</name>
<dbReference type="InterPro" id="IPR037185">
    <property type="entry name" value="EmrE-like"/>
</dbReference>
<evidence type="ECO:0000313" key="8">
    <source>
        <dbReference type="EMBL" id="SCZ46582.1"/>
    </source>
</evidence>
<feature type="transmembrane region" description="Helical" evidence="6">
    <location>
        <begin position="136"/>
        <end position="152"/>
    </location>
</feature>
<organism evidence="8 9">
    <name type="scientific">Afifella marina DSM 2698</name>
    <dbReference type="NCBI Taxonomy" id="1120955"/>
    <lineage>
        <taxon>Bacteria</taxon>
        <taxon>Pseudomonadati</taxon>
        <taxon>Pseudomonadota</taxon>
        <taxon>Alphaproteobacteria</taxon>
        <taxon>Hyphomicrobiales</taxon>
        <taxon>Afifellaceae</taxon>
        <taxon>Afifella</taxon>
    </lineage>
</organism>
<evidence type="ECO:0000256" key="4">
    <source>
        <dbReference type="ARBA" id="ARBA00022989"/>
    </source>
</evidence>
<dbReference type="SUPFAM" id="SSF103481">
    <property type="entry name" value="Multidrug resistance efflux transporter EmrE"/>
    <property type="match status" value="2"/>
</dbReference>
<dbReference type="STRING" id="1120955.SAMN03080610_03692"/>
<feature type="transmembrane region" description="Helical" evidence="6">
    <location>
        <begin position="283"/>
        <end position="301"/>
    </location>
</feature>
<feature type="transmembrane region" description="Helical" evidence="6">
    <location>
        <begin position="226"/>
        <end position="246"/>
    </location>
</feature>
<feature type="transmembrane region" description="Helical" evidence="6">
    <location>
        <begin position="190"/>
        <end position="214"/>
    </location>
</feature>
<feature type="transmembrane region" description="Helical" evidence="6">
    <location>
        <begin position="258"/>
        <end position="277"/>
    </location>
</feature>
<dbReference type="RefSeq" id="WP_170130576.1">
    <property type="nucleotide sequence ID" value="NZ_FMVW01000016.1"/>
</dbReference>
<feature type="transmembrane region" description="Helical" evidence="6">
    <location>
        <begin position="158"/>
        <end position="178"/>
    </location>
</feature>
<comment type="similarity">
    <text evidence="2">Belongs to the drug/metabolite transporter (DMT) superfamily. 10 TMS drug/metabolite exporter (DME) (TC 2.A.7.3) family.</text>
</comment>
<dbReference type="GO" id="GO:0016020">
    <property type="term" value="C:membrane"/>
    <property type="evidence" value="ECO:0007669"/>
    <property type="project" value="UniProtKB-SubCell"/>
</dbReference>
<evidence type="ECO:0000256" key="3">
    <source>
        <dbReference type="ARBA" id="ARBA00022692"/>
    </source>
</evidence>
<dbReference type="InterPro" id="IPR000620">
    <property type="entry name" value="EamA_dom"/>
</dbReference>
<dbReference type="PANTHER" id="PTHR22911:SF6">
    <property type="entry name" value="SOLUTE CARRIER FAMILY 35 MEMBER G1"/>
    <property type="match status" value="1"/>
</dbReference>
<dbReference type="Proteomes" id="UP000199347">
    <property type="component" value="Unassembled WGS sequence"/>
</dbReference>
<feature type="transmembrane region" description="Helical" evidence="6">
    <location>
        <begin position="21"/>
        <end position="40"/>
    </location>
</feature>
<dbReference type="Gene3D" id="1.10.3730.20">
    <property type="match status" value="1"/>
</dbReference>
<evidence type="ECO:0000259" key="7">
    <source>
        <dbReference type="Pfam" id="PF00892"/>
    </source>
</evidence>
<evidence type="ECO:0000256" key="5">
    <source>
        <dbReference type="ARBA" id="ARBA00023136"/>
    </source>
</evidence>
<reference evidence="8 9" key="1">
    <citation type="submission" date="2016-10" db="EMBL/GenBank/DDBJ databases">
        <authorList>
            <person name="de Groot N.N."/>
        </authorList>
    </citation>
    <scope>NUCLEOTIDE SEQUENCE [LARGE SCALE GENOMIC DNA]</scope>
    <source>
        <strain evidence="8 9">DSM 2698</strain>
    </source>
</reference>
<evidence type="ECO:0000256" key="6">
    <source>
        <dbReference type="SAM" id="Phobius"/>
    </source>
</evidence>
<keyword evidence="3 6" id="KW-0812">Transmembrane</keyword>
<feature type="transmembrane region" description="Helical" evidence="6">
    <location>
        <begin position="110"/>
        <end position="129"/>
    </location>
</feature>
<keyword evidence="4 6" id="KW-1133">Transmembrane helix</keyword>